<sequence length="323" mass="36438">MRASTARRSSSSSIKFSAINQPLLPDNGGYYGSIRSKKKVRRPFLSAITDEDNVDDEDRLDLEGYDASVDTTWEEPEVSVTTEVQEIAKASLPLSVTFFFEYLLAMNSLFFIGHLGSAELASASLAVMTFNITGMAMFEGMSSCLDTFCSQAYGAKKFFKVGIYAQRCTVMIMTLSIPVLLCWWHSGYLLSFIVPERELLQYTQDYMRILCAGAPGLIIFETTKRYLQAQEIFHASTYVLFFCLPMNLFLNYFLINNIGFIGAPIAVIVTYWFMASFLILYIIFVDGMALLEWFHDSCFQTLEAYAASGCPRVCDDRIGIPFF</sequence>
<evidence type="ECO:0000256" key="2">
    <source>
        <dbReference type="SAM" id="Phobius"/>
    </source>
</evidence>
<evidence type="ECO:0000313" key="3">
    <source>
        <dbReference type="EMBL" id="CEP21044.1"/>
    </source>
</evidence>
<reference evidence="4" key="1">
    <citation type="journal article" date="2015" name="J. Biotechnol.">
        <title>The structure of the Cyberlindnera jadinii genome and its relation to Candida utilis analyzed by the occurrence of single nucleotide polymorphisms.</title>
        <authorList>
            <person name="Rupp O."/>
            <person name="Brinkrolf K."/>
            <person name="Buerth C."/>
            <person name="Kunigo M."/>
            <person name="Schneider J."/>
            <person name="Jaenicke S."/>
            <person name="Goesmann A."/>
            <person name="Puehler A."/>
            <person name="Jaeger K.-E."/>
            <person name="Ernst J.F."/>
        </authorList>
    </citation>
    <scope>NUCLEOTIDE SEQUENCE [LARGE SCALE GENOMIC DNA]</scope>
    <source>
        <strain evidence="4">ATCC 18201 / CBS 1600 / BCRC 20928 / JCM 3617 / NBRC 0987 / NRRL Y-1542</strain>
    </source>
</reference>
<dbReference type="PANTHER" id="PTHR11206">
    <property type="entry name" value="MULTIDRUG RESISTANCE PROTEIN"/>
    <property type="match status" value="1"/>
</dbReference>
<evidence type="ECO:0000313" key="4">
    <source>
        <dbReference type="Proteomes" id="UP000038830"/>
    </source>
</evidence>
<dbReference type="InterPro" id="IPR002528">
    <property type="entry name" value="MATE_fam"/>
</dbReference>
<accession>A0A0H5CAW0</accession>
<feature type="transmembrane region" description="Helical" evidence="2">
    <location>
        <begin position="120"/>
        <end position="138"/>
    </location>
</feature>
<organism evidence="3 4">
    <name type="scientific">Cyberlindnera jadinii (strain ATCC 18201 / CBS 1600 / BCRC 20928 / JCM 3617 / NBRC 0987 / NRRL Y-1542)</name>
    <name type="common">Torula yeast</name>
    <name type="synonym">Candida utilis</name>
    <dbReference type="NCBI Taxonomy" id="983966"/>
    <lineage>
        <taxon>Eukaryota</taxon>
        <taxon>Fungi</taxon>
        <taxon>Dikarya</taxon>
        <taxon>Ascomycota</taxon>
        <taxon>Saccharomycotina</taxon>
        <taxon>Saccharomycetes</taxon>
        <taxon>Phaffomycetales</taxon>
        <taxon>Phaffomycetaceae</taxon>
        <taxon>Cyberlindnera</taxon>
    </lineage>
</organism>
<keyword evidence="2" id="KW-0812">Transmembrane</keyword>
<keyword evidence="2" id="KW-0472">Membrane</keyword>
<name>A0A0H5CAW0_CYBJN</name>
<gene>
    <name evidence="3" type="primary">MTE3</name>
    <name evidence="3" type="ORF">BN1211_1044</name>
</gene>
<keyword evidence="2" id="KW-1133">Transmembrane helix</keyword>
<dbReference type="EMBL" id="CDQK01000001">
    <property type="protein sequence ID" value="CEP21044.1"/>
    <property type="molecule type" value="Genomic_DNA"/>
</dbReference>
<dbReference type="GO" id="GO:0015297">
    <property type="term" value="F:antiporter activity"/>
    <property type="evidence" value="ECO:0007669"/>
    <property type="project" value="InterPro"/>
</dbReference>
<evidence type="ECO:0000256" key="1">
    <source>
        <dbReference type="ARBA" id="ARBA00010199"/>
    </source>
</evidence>
<feature type="transmembrane region" description="Helical" evidence="2">
    <location>
        <begin position="235"/>
        <end position="255"/>
    </location>
</feature>
<comment type="similarity">
    <text evidence="1">Belongs to the multi antimicrobial extrusion (MATE) (TC 2.A.66.1) family.</text>
</comment>
<dbReference type="GO" id="GO:0042910">
    <property type="term" value="F:xenobiotic transmembrane transporter activity"/>
    <property type="evidence" value="ECO:0007669"/>
    <property type="project" value="InterPro"/>
</dbReference>
<proteinExistence type="inferred from homology"/>
<dbReference type="GO" id="GO:0016020">
    <property type="term" value="C:membrane"/>
    <property type="evidence" value="ECO:0007669"/>
    <property type="project" value="InterPro"/>
</dbReference>
<dbReference type="Proteomes" id="UP000038830">
    <property type="component" value="Unassembled WGS sequence"/>
</dbReference>
<dbReference type="AlphaFoldDB" id="A0A0H5CAW0"/>
<feature type="transmembrane region" description="Helical" evidence="2">
    <location>
        <begin position="164"/>
        <end position="186"/>
    </location>
</feature>
<feature type="transmembrane region" description="Helical" evidence="2">
    <location>
        <begin position="261"/>
        <end position="284"/>
    </location>
</feature>
<feature type="transmembrane region" description="Helical" evidence="2">
    <location>
        <begin position="92"/>
        <end position="114"/>
    </location>
</feature>
<protein>
    <submittedName>
        <fullName evidence="3">MTE3 protein</fullName>
    </submittedName>
</protein>
<dbReference type="Pfam" id="PF01554">
    <property type="entry name" value="MatE"/>
    <property type="match status" value="1"/>
</dbReference>